<evidence type="ECO:0000256" key="4">
    <source>
        <dbReference type="ARBA" id="ARBA00022475"/>
    </source>
</evidence>
<dbReference type="Gene3D" id="1.10.287.130">
    <property type="match status" value="1"/>
</dbReference>
<keyword evidence="4" id="KW-1003">Cell membrane</keyword>
<dbReference type="GO" id="GO:0000155">
    <property type="term" value="F:phosphorelay sensor kinase activity"/>
    <property type="evidence" value="ECO:0007669"/>
    <property type="project" value="InterPro"/>
</dbReference>
<dbReference type="GO" id="GO:0005524">
    <property type="term" value="F:ATP binding"/>
    <property type="evidence" value="ECO:0007669"/>
    <property type="project" value="UniProtKB-KW"/>
</dbReference>
<comment type="caution">
    <text evidence="16">The sequence shown here is derived from an EMBL/GenBank/DDBJ whole genome shotgun (WGS) entry which is preliminary data.</text>
</comment>
<evidence type="ECO:0000256" key="1">
    <source>
        <dbReference type="ARBA" id="ARBA00000085"/>
    </source>
</evidence>
<keyword evidence="6" id="KW-0808">Transferase</keyword>
<evidence type="ECO:0000313" key="17">
    <source>
        <dbReference type="Proteomes" id="UP000250369"/>
    </source>
</evidence>
<feature type="domain" description="HAMP" evidence="15">
    <location>
        <begin position="187"/>
        <end position="239"/>
    </location>
</feature>
<evidence type="ECO:0000256" key="12">
    <source>
        <dbReference type="SAM" id="Coils"/>
    </source>
</evidence>
<evidence type="ECO:0000256" key="13">
    <source>
        <dbReference type="SAM" id="Phobius"/>
    </source>
</evidence>
<keyword evidence="13" id="KW-0812">Transmembrane</keyword>
<dbReference type="Pfam" id="PF02518">
    <property type="entry name" value="HATPase_c"/>
    <property type="match status" value="1"/>
</dbReference>
<sequence>MSNFRPKGITRKIFLITSGLLVVCTVIIFTVFYYLLPSFYRQYKVNTLNTALEQLIRESAPRTLQQSQHALNAFTRDYNVWMGIKDAGERLVFVPSPYNEGEVEGELDLSESKQEQSMPLKKINIKPIDNMYQAEKTISFLDGRYTLVLMATLQPINEASEAILLFAPYVIVLVLLISVTGAILYSKMITKPLLRINRVAKKMANLEFDADCSVHSQDEIGELSRSLNRLSHNLERTMAELKQANEQLTGEIQKERELEEKRKQFIATVSHELKTPITAVMGQIEGMIHQIGAYKDRDKYLRRSYAVMQDMEKLVKELLDISKLENSGFEPQWKQVDLSCLVKECLQQLEYASTVKHIAMSSDIAEPITIRADRSLLRKAVMNVILNAIQYSKLGEGVGVRLFGRDGAHLLEVLNTGAHIEENQLEELFQPFHRLEKSRSRSTGGSGLGLYIVREIMDIHNFDYSIRNTEQGVLFTIVFPGEAPPNYPN</sequence>
<evidence type="ECO:0000256" key="6">
    <source>
        <dbReference type="ARBA" id="ARBA00022679"/>
    </source>
</evidence>
<protein>
    <recommendedName>
        <fullName evidence="3">histidine kinase</fullName>
        <ecNumber evidence="3">2.7.13.3</ecNumber>
    </recommendedName>
</protein>
<feature type="transmembrane region" description="Helical" evidence="13">
    <location>
        <begin position="162"/>
        <end position="185"/>
    </location>
</feature>
<keyword evidence="17" id="KW-1185">Reference proteome</keyword>
<dbReference type="Pfam" id="PF00512">
    <property type="entry name" value="HisKA"/>
    <property type="match status" value="1"/>
</dbReference>
<dbReference type="InterPro" id="IPR036097">
    <property type="entry name" value="HisK_dim/P_sf"/>
</dbReference>
<evidence type="ECO:0000256" key="11">
    <source>
        <dbReference type="ARBA" id="ARBA00023136"/>
    </source>
</evidence>
<dbReference type="Gene3D" id="3.30.565.10">
    <property type="entry name" value="Histidine kinase-like ATPase, C-terminal domain"/>
    <property type="match status" value="1"/>
</dbReference>
<dbReference type="AlphaFoldDB" id="A0A329M6N7"/>
<evidence type="ECO:0000256" key="5">
    <source>
        <dbReference type="ARBA" id="ARBA00022553"/>
    </source>
</evidence>
<organism evidence="16 17">
    <name type="scientific">Paenibacillus contaminans</name>
    <dbReference type="NCBI Taxonomy" id="450362"/>
    <lineage>
        <taxon>Bacteria</taxon>
        <taxon>Bacillati</taxon>
        <taxon>Bacillota</taxon>
        <taxon>Bacilli</taxon>
        <taxon>Bacillales</taxon>
        <taxon>Paenibacillaceae</taxon>
        <taxon>Paenibacillus</taxon>
    </lineage>
</organism>
<feature type="transmembrane region" description="Helical" evidence="13">
    <location>
        <begin position="12"/>
        <end position="36"/>
    </location>
</feature>
<dbReference type="SUPFAM" id="SSF158472">
    <property type="entry name" value="HAMP domain-like"/>
    <property type="match status" value="1"/>
</dbReference>
<dbReference type="EMBL" id="QMFB01000025">
    <property type="protein sequence ID" value="RAV14846.1"/>
    <property type="molecule type" value="Genomic_DNA"/>
</dbReference>
<dbReference type="PANTHER" id="PTHR45453:SF3">
    <property type="entry name" value="HISTIDINE KINASE"/>
    <property type="match status" value="1"/>
</dbReference>
<dbReference type="SMART" id="SM00387">
    <property type="entry name" value="HATPase_c"/>
    <property type="match status" value="1"/>
</dbReference>
<evidence type="ECO:0000256" key="3">
    <source>
        <dbReference type="ARBA" id="ARBA00012438"/>
    </source>
</evidence>
<keyword evidence="13" id="KW-1133">Transmembrane helix</keyword>
<dbReference type="InterPro" id="IPR004358">
    <property type="entry name" value="Sig_transdc_His_kin-like_C"/>
</dbReference>
<keyword evidence="11 13" id="KW-0472">Membrane</keyword>
<gene>
    <name evidence="16" type="ORF">DQG23_30920</name>
</gene>
<evidence type="ECO:0000256" key="8">
    <source>
        <dbReference type="ARBA" id="ARBA00022777"/>
    </source>
</evidence>
<keyword evidence="7" id="KW-0547">Nucleotide-binding</keyword>
<dbReference type="PROSITE" id="PS50109">
    <property type="entry name" value="HIS_KIN"/>
    <property type="match status" value="1"/>
</dbReference>
<keyword evidence="5" id="KW-0597">Phosphoprotein</keyword>
<evidence type="ECO:0000256" key="9">
    <source>
        <dbReference type="ARBA" id="ARBA00022840"/>
    </source>
</evidence>
<dbReference type="Gene3D" id="6.10.340.10">
    <property type="match status" value="1"/>
</dbReference>
<dbReference type="CDD" id="cd00082">
    <property type="entry name" value="HisKA"/>
    <property type="match status" value="1"/>
</dbReference>
<dbReference type="InterPro" id="IPR005467">
    <property type="entry name" value="His_kinase_dom"/>
</dbReference>
<feature type="coiled-coil region" evidence="12">
    <location>
        <begin position="220"/>
        <end position="261"/>
    </location>
</feature>
<evidence type="ECO:0000256" key="2">
    <source>
        <dbReference type="ARBA" id="ARBA00004651"/>
    </source>
</evidence>
<dbReference type="RefSeq" id="WP_113034892.1">
    <property type="nucleotide sequence ID" value="NZ_QMFB01000025.1"/>
</dbReference>
<dbReference type="Pfam" id="PF00672">
    <property type="entry name" value="HAMP"/>
    <property type="match status" value="1"/>
</dbReference>
<keyword evidence="8 16" id="KW-0418">Kinase</keyword>
<dbReference type="PROSITE" id="PS50885">
    <property type="entry name" value="HAMP"/>
    <property type="match status" value="1"/>
</dbReference>
<dbReference type="SUPFAM" id="SSF55874">
    <property type="entry name" value="ATPase domain of HSP90 chaperone/DNA topoisomerase II/histidine kinase"/>
    <property type="match status" value="1"/>
</dbReference>
<proteinExistence type="predicted"/>
<dbReference type="EC" id="2.7.13.3" evidence="3"/>
<dbReference type="OrthoDB" id="9813151at2"/>
<dbReference type="GO" id="GO:0005886">
    <property type="term" value="C:plasma membrane"/>
    <property type="evidence" value="ECO:0007669"/>
    <property type="project" value="UniProtKB-SubCell"/>
</dbReference>
<evidence type="ECO:0000256" key="10">
    <source>
        <dbReference type="ARBA" id="ARBA00023012"/>
    </source>
</evidence>
<dbReference type="Proteomes" id="UP000250369">
    <property type="component" value="Unassembled WGS sequence"/>
</dbReference>
<dbReference type="CDD" id="cd06225">
    <property type="entry name" value="HAMP"/>
    <property type="match status" value="1"/>
</dbReference>
<dbReference type="InterPro" id="IPR003660">
    <property type="entry name" value="HAMP_dom"/>
</dbReference>
<dbReference type="InterPro" id="IPR003594">
    <property type="entry name" value="HATPase_dom"/>
</dbReference>
<keyword evidence="9" id="KW-0067">ATP-binding</keyword>
<keyword evidence="12" id="KW-0175">Coiled coil</keyword>
<dbReference type="SUPFAM" id="SSF47384">
    <property type="entry name" value="Homodimeric domain of signal transducing histidine kinase"/>
    <property type="match status" value="1"/>
</dbReference>
<reference evidence="16 17" key="1">
    <citation type="journal article" date="2009" name="Int. J. Syst. Evol. Microbiol.">
        <title>Paenibacillus contaminans sp. nov., isolated from a contaminated laboratory plate.</title>
        <authorList>
            <person name="Chou J.H."/>
            <person name="Lee J.H."/>
            <person name="Lin M.C."/>
            <person name="Chang P.S."/>
            <person name="Arun A.B."/>
            <person name="Young C.C."/>
            <person name="Chen W.M."/>
        </authorList>
    </citation>
    <scope>NUCLEOTIDE SEQUENCE [LARGE SCALE GENOMIC DNA]</scope>
    <source>
        <strain evidence="16 17">CKOBP-6</strain>
    </source>
</reference>
<dbReference type="SMART" id="SM00304">
    <property type="entry name" value="HAMP"/>
    <property type="match status" value="1"/>
</dbReference>
<keyword evidence="10" id="KW-0902">Two-component regulatory system</keyword>
<evidence type="ECO:0000259" key="14">
    <source>
        <dbReference type="PROSITE" id="PS50109"/>
    </source>
</evidence>
<dbReference type="InterPro" id="IPR036890">
    <property type="entry name" value="HATPase_C_sf"/>
</dbReference>
<dbReference type="GO" id="GO:0004721">
    <property type="term" value="F:phosphoprotein phosphatase activity"/>
    <property type="evidence" value="ECO:0007669"/>
    <property type="project" value="TreeGrafter"/>
</dbReference>
<dbReference type="PRINTS" id="PR00344">
    <property type="entry name" value="BCTRLSENSOR"/>
</dbReference>
<dbReference type="InterPro" id="IPR003661">
    <property type="entry name" value="HisK_dim/P_dom"/>
</dbReference>
<comment type="catalytic activity">
    <reaction evidence="1">
        <text>ATP + protein L-histidine = ADP + protein N-phospho-L-histidine.</text>
        <dbReference type="EC" id="2.7.13.3"/>
    </reaction>
</comment>
<accession>A0A329M6N7</accession>
<dbReference type="InterPro" id="IPR050351">
    <property type="entry name" value="BphY/WalK/GraS-like"/>
</dbReference>
<dbReference type="FunFam" id="1.10.287.130:FF:000001">
    <property type="entry name" value="Two-component sensor histidine kinase"/>
    <property type="match status" value="1"/>
</dbReference>
<name>A0A329M6N7_9BACL</name>
<dbReference type="GO" id="GO:0016036">
    <property type="term" value="P:cellular response to phosphate starvation"/>
    <property type="evidence" value="ECO:0007669"/>
    <property type="project" value="TreeGrafter"/>
</dbReference>
<feature type="domain" description="Histidine kinase" evidence="14">
    <location>
        <begin position="268"/>
        <end position="483"/>
    </location>
</feature>
<evidence type="ECO:0000313" key="16">
    <source>
        <dbReference type="EMBL" id="RAV14846.1"/>
    </source>
</evidence>
<dbReference type="PANTHER" id="PTHR45453">
    <property type="entry name" value="PHOSPHATE REGULON SENSOR PROTEIN PHOR"/>
    <property type="match status" value="1"/>
</dbReference>
<evidence type="ECO:0000256" key="7">
    <source>
        <dbReference type="ARBA" id="ARBA00022741"/>
    </source>
</evidence>
<evidence type="ECO:0000259" key="15">
    <source>
        <dbReference type="PROSITE" id="PS50885"/>
    </source>
</evidence>
<dbReference type="SMART" id="SM00388">
    <property type="entry name" value="HisKA"/>
    <property type="match status" value="1"/>
</dbReference>
<comment type="subcellular location">
    <subcellularLocation>
        <location evidence="2">Cell membrane</location>
        <topology evidence="2">Multi-pass membrane protein</topology>
    </subcellularLocation>
</comment>